<proteinExistence type="predicted"/>
<evidence type="ECO:0000313" key="1">
    <source>
        <dbReference type="EMBL" id="NSG84203.1"/>
    </source>
</evidence>
<dbReference type="EMBL" id="JAAITS010000004">
    <property type="protein sequence ID" value="NSG84203.1"/>
    <property type="molecule type" value="Genomic_DNA"/>
</dbReference>
<evidence type="ECO:0008006" key="3">
    <source>
        <dbReference type="Google" id="ProtNLM"/>
    </source>
</evidence>
<accession>A0ABX2H4N2</accession>
<dbReference type="InterPro" id="IPR007710">
    <property type="entry name" value="Nucleoside_deoxyribTrfase"/>
</dbReference>
<comment type="caution">
    <text evidence="1">The sequence shown here is derived from an EMBL/GenBank/DDBJ whole genome shotgun (WGS) entry which is preliminary data.</text>
</comment>
<dbReference type="Pfam" id="PF05014">
    <property type="entry name" value="Nuc_deoxyrib_tr"/>
    <property type="match status" value="1"/>
</dbReference>
<reference evidence="1 2" key="1">
    <citation type="journal article" date="2020" name="Cell Host Microbe">
        <title>Functional and Genomic Variation between Human-Derived Isolates of Lachnospiraceae Reveals Inter- and Intra-Species Diversity.</title>
        <authorList>
            <person name="Sorbara M.T."/>
            <person name="Littmann E.R."/>
            <person name="Fontana E."/>
            <person name="Moody T.U."/>
            <person name="Kohout C.E."/>
            <person name="Gjonbalaj M."/>
            <person name="Eaton V."/>
            <person name="Seok R."/>
            <person name="Leiner I.M."/>
            <person name="Pamer E.G."/>
        </authorList>
    </citation>
    <scope>NUCLEOTIDE SEQUENCE [LARGE SCALE GENOMIC DNA]</scope>
    <source>
        <strain evidence="1 2">MSK.17.74</strain>
    </source>
</reference>
<organism evidence="1 2">
    <name type="scientific">Blautia faecis</name>
    <dbReference type="NCBI Taxonomy" id="871665"/>
    <lineage>
        <taxon>Bacteria</taxon>
        <taxon>Bacillati</taxon>
        <taxon>Bacillota</taxon>
        <taxon>Clostridia</taxon>
        <taxon>Lachnospirales</taxon>
        <taxon>Lachnospiraceae</taxon>
        <taxon>Blautia</taxon>
    </lineage>
</organism>
<dbReference type="SUPFAM" id="SSF52309">
    <property type="entry name" value="N-(deoxy)ribosyltransferase-like"/>
    <property type="match status" value="1"/>
</dbReference>
<dbReference type="RefSeq" id="WP_173769185.1">
    <property type="nucleotide sequence ID" value="NZ_JAAITS010000004.1"/>
</dbReference>
<gene>
    <name evidence="1" type="ORF">G5B17_01835</name>
</gene>
<protein>
    <recommendedName>
        <fullName evidence="3">Nucleoside 2-deoxyribosyltransferase</fullName>
    </recommendedName>
</protein>
<sequence>MEKLTVYLAGACRGMHDGGKEWRVKAENIFKNISEAKDVTIKVINPTRYFDRDGGNAITNKQVKQFYLSRIRKCDLILVNLEHTNTSIGTAQELQFAVDNHIPIIGFNDYDSYEWLPEDCDVIFKGINEAIDYINDFYLE</sequence>
<dbReference type="Gene3D" id="3.40.50.450">
    <property type="match status" value="1"/>
</dbReference>
<dbReference type="Proteomes" id="UP001644719">
    <property type="component" value="Unassembled WGS sequence"/>
</dbReference>
<keyword evidence="2" id="KW-1185">Reference proteome</keyword>
<name>A0ABX2H4N2_9FIRM</name>
<evidence type="ECO:0000313" key="2">
    <source>
        <dbReference type="Proteomes" id="UP001644719"/>
    </source>
</evidence>